<comment type="similarity">
    <text evidence="1">Belongs to the short-chain dehydrogenases/reductases (SDR) family.</text>
</comment>
<organism evidence="3">
    <name type="scientific">marine sediment metagenome</name>
    <dbReference type="NCBI Taxonomy" id="412755"/>
    <lineage>
        <taxon>unclassified sequences</taxon>
        <taxon>metagenomes</taxon>
        <taxon>ecological metagenomes</taxon>
    </lineage>
</organism>
<dbReference type="PANTHER" id="PTHR24321:SF8">
    <property type="entry name" value="ESTRADIOL 17-BETA-DEHYDROGENASE 8-RELATED"/>
    <property type="match status" value="1"/>
</dbReference>
<feature type="non-terminal residue" evidence="3">
    <location>
        <position position="1"/>
    </location>
</feature>
<dbReference type="AlphaFoldDB" id="A0A0F9ANN6"/>
<evidence type="ECO:0000256" key="2">
    <source>
        <dbReference type="ARBA" id="ARBA00023002"/>
    </source>
</evidence>
<evidence type="ECO:0000256" key="1">
    <source>
        <dbReference type="ARBA" id="ARBA00006484"/>
    </source>
</evidence>
<protein>
    <recommendedName>
        <fullName evidence="4">Short-chain dehydrogenase/reductase SDR</fullName>
    </recommendedName>
</protein>
<gene>
    <name evidence="3" type="ORF">LCGC14_2548330</name>
</gene>
<reference evidence="3" key="1">
    <citation type="journal article" date="2015" name="Nature">
        <title>Complex archaea that bridge the gap between prokaryotes and eukaryotes.</title>
        <authorList>
            <person name="Spang A."/>
            <person name="Saw J.H."/>
            <person name="Jorgensen S.L."/>
            <person name="Zaremba-Niedzwiedzka K."/>
            <person name="Martijn J."/>
            <person name="Lind A.E."/>
            <person name="van Eijk R."/>
            <person name="Schleper C."/>
            <person name="Guy L."/>
            <person name="Ettema T.J."/>
        </authorList>
    </citation>
    <scope>NUCLEOTIDE SEQUENCE</scope>
</reference>
<dbReference type="PRINTS" id="PR00081">
    <property type="entry name" value="GDHRDH"/>
</dbReference>
<accession>A0A0F9ANN6</accession>
<dbReference type="InterPro" id="IPR002347">
    <property type="entry name" value="SDR_fam"/>
</dbReference>
<dbReference type="PRINTS" id="PR00080">
    <property type="entry name" value="SDRFAMILY"/>
</dbReference>
<dbReference type="Pfam" id="PF13561">
    <property type="entry name" value="adh_short_C2"/>
    <property type="match status" value="1"/>
</dbReference>
<dbReference type="Gene3D" id="3.40.50.720">
    <property type="entry name" value="NAD(P)-binding Rossmann-like Domain"/>
    <property type="match status" value="1"/>
</dbReference>
<dbReference type="CDD" id="cd05233">
    <property type="entry name" value="SDR_c"/>
    <property type="match status" value="1"/>
</dbReference>
<name>A0A0F9ANN6_9ZZZZ</name>
<dbReference type="PANTHER" id="PTHR24321">
    <property type="entry name" value="DEHYDROGENASES, SHORT CHAIN"/>
    <property type="match status" value="1"/>
</dbReference>
<sequence length="191" mass="20091">IGEAVTRALHGAGVKVVIAARSADVGEALASELGEGALFQRTDIANDDDINALIDKTVTTFGCLDFLVNVAAVYMDDGLKSTRQQWQDTFNINVTGHALLVQAAQPHLAKSDSASVVNFGSISAGVAQAQRWTYPVSKAAIHQMTKNMALDLATDGIRVNTLSCGITWSAPVAGLTQNDRELADKVRPAGA</sequence>
<proteinExistence type="inferred from homology"/>
<evidence type="ECO:0008006" key="4">
    <source>
        <dbReference type="Google" id="ProtNLM"/>
    </source>
</evidence>
<dbReference type="InterPro" id="IPR020904">
    <property type="entry name" value="Sc_DH/Rdtase_CS"/>
</dbReference>
<dbReference type="PROSITE" id="PS00061">
    <property type="entry name" value="ADH_SHORT"/>
    <property type="match status" value="1"/>
</dbReference>
<dbReference type="EMBL" id="LAZR01041756">
    <property type="protein sequence ID" value="KKL11189.1"/>
    <property type="molecule type" value="Genomic_DNA"/>
</dbReference>
<comment type="caution">
    <text evidence="3">The sequence shown here is derived from an EMBL/GenBank/DDBJ whole genome shotgun (WGS) entry which is preliminary data.</text>
</comment>
<dbReference type="GO" id="GO:0016491">
    <property type="term" value="F:oxidoreductase activity"/>
    <property type="evidence" value="ECO:0007669"/>
    <property type="project" value="UniProtKB-KW"/>
</dbReference>
<dbReference type="SUPFAM" id="SSF51735">
    <property type="entry name" value="NAD(P)-binding Rossmann-fold domains"/>
    <property type="match status" value="1"/>
</dbReference>
<dbReference type="InterPro" id="IPR036291">
    <property type="entry name" value="NAD(P)-bd_dom_sf"/>
</dbReference>
<evidence type="ECO:0000313" key="3">
    <source>
        <dbReference type="EMBL" id="KKL11189.1"/>
    </source>
</evidence>
<keyword evidence="2" id="KW-0560">Oxidoreductase</keyword>